<dbReference type="PANTHER" id="PTHR22683:SF1">
    <property type="entry name" value="TYPE VII SECRETION SYSTEM PROTEIN ESSC"/>
    <property type="match status" value="1"/>
</dbReference>
<dbReference type="InterPro" id="IPR025662">
    <property type="entry name" value="Sigma_54_int_dom_ATP-bd_1"/>
</dbReference>
<dbReference type="Gene3D" id="3.40.50.300">
    <property type="entry name" value="P-loop containing nucleotide triphosphate hydrolases"/>
    <property type="match status" value="4"/>
</dbReference>
<dbReference type="eggNOG" id="COG1674">
    <property type="taxonomic scope" value="Bacteria"/>
</dbReference>
<dbReference type="InterPro" id="IPR023836">
    <property type="entry name" value="EccCa-like_Actinobacteria"/>
</dbReference>
<dbReference type="STRING" id="1077974.GOEFS_039_00190"/>
<feature type="domain" description="FtsK" evidence="11">
    <location>
        <begin position="1129"/>
        <end position="1313"/>
    </location>
</feature>
<organism evidence="12 13">
    <name type="scientific">Gordonia effusa NBRC 100432</name>
    <dbReference type="NCBI Taxonomy" id="1077974"/>
    <lineage>
        <taxon>Bacteria</taxon>
        <taxon>Bacillati</taxon>
        <taxon>Actinomycetota</taxon>
        <taxon>Actinomycetes</taxon>
        <taxon>Mycobacteriales</taxon>
        <taxon>Gordoniaceae</taxon>
        <taxon>Gordonia</taxon>
    </lineage>
</organism>
<sequence>MPVGTRLVHRPARLHNDPLPKDPLVIARVPSIDSAGGAQSALRAILPLFAGLGMMAMMMSSGNPIRMIAGGAMVTGAVIGGIAMFVYAKTGGRKKAEQHRGIYVEYLATTRADIEGEVRDQREMSLRRHPNPANLLEVIRDPSRLWERRASDADFLTVRVGSGVGPLARAVRTTSDDDPLKRPEPVAQAHLDRVVALTERIDNLPIAVPLNGVVSVVGPPALTYETVRAMLIQLAAFHAPEDVRVHLALPARGISDSYRWALWLPHILDPEQFDGPLGRRQTSVDSEDLTALTDEIGRRRAELADKSKRYGDHVVEGHHLVVVADSDDPHGREVLSRLMVGSDLRQLKIIAVVLNEDRQLEPGTVDTRVTIGEDRSVTVEVVTEAPNAFGARIDNEEVLRERRLIRGASRGSIDTVSVPLAENVGRRLAPIRLVEDSAPDAPLETTITLDRLLGIDDFGSYDIDAMWAPRPLDDFLNVPFGIDGSGAPVRLNLKESAQDGMGPHGLCVGATGSGKSEVLRTLVLAQAVWHSPDRLALVLVDYKGGAAFAGLDQLPHTTAMVDNLSDDSGLVDRLHDALLGEMQRRQQVLQAAGSLPNVTEYNRRRDAGQDLEPLPDLLVIIDEFGEILTAKPDFIDLFVQIGRIGRSIGVHLLLATQRLEESKLRGLESHLSYRIALRTFSSQESRTVIGSPDAHELPPIPGSGILKVDPDIFARFKAAYVSGKYVPPADAEDTTLPPIPMPFGLNNTTSAWLAEKQDEYTRSIRPVAVDDDPFSATTLDMVAVRLGKHADKVRQIWLPPLPSSLTFDDVVGRVEPTRERGLSVANTAECGQLQFPIGLKDKPLRQWQGALTVDLAGSGGHLVFIGSPQSGKTTALRSFVLGAALTHTPNEAAFYLIDMAGSGLRPMSRLPHVGDVATRFETDKIRRTVAEMVTQLVERERVFADHQIETAEQMRQLHRAGRLPELRCADVFLVIDGWWTFREEYDELSREVQEFAARGLGFGLHLIVTTGRWADFRIQMQSMLGTRIELRLNDPLDSTIGRRLVETIRADNPGRCVNQEQLMCQIALPAVGGDTMATSEATMTAIADAWRGPGAPAVRMLPDVVTLEEIRRDHAAVGHVVVGISEADLMPVRLDLLGADPHLVVFGDSGSGKTNIARTVVDELCPHFAEGQLVFAVLDLKRQLMDVVPTEFIGGYAGTANVAAQLVASIVKELERRVPPDNVTTQQLRERSWWTGPEVVVIADDYDLMEGTNSPLRPLVPFLPQARDLGFHVVVMRRGGGASRAMYEPVIQALKESGAAGLLLSGDRQEGQMWPKAWMSQLPPGRGDLIQRGLPPRRVQLAYVPVEHDS</sequence>
<evidence type="ECO:0000256" key="5">
    <source>
        <dbReference type="ARBA" id="ARBA00022741"/>
    </source>
</evidence>
<keyword evidence="13" id="KW-1185">Reference proteome</keyword>
<proteinExistence type="predicted"/>
<feature type="domain" description="FtsK" evidence="11">
    <location>
        <begin position="848"/>
        <end position="1039"/>
    </location>
</feature>
<dbReference type="PROSITE" id="PS00675">
    <property type="entry name" value="SIGMA54_INTERACT_1"/>
    <property type="match status" value="1"/>
</dbReference>
<keyword evidence="5 9" id="KW-0547">Nucleotide-binding</keyword>
<dbReference type="SUPFAM" id="SSF52540">
    <property type="entry name" value="P-loop containing nucleoside triphosphate hydrolases"/>
    <property type="match status" value="3"/>
</dbReference>
<keyword evidence="7 10" id="KW-1133">Transmembrane helix</keyword>
<dbReference type="PROSITE" id="PS50901">
    <property type="entry name" value="FTSK"/>
    <property type="match status" value="3"/>
</dbReference>
<evidence type="ECO:0000256" key="6">
    <source>
        <dbReference type="ARBA" id="ARBA00022840"/>
    </source>
</evidence>
<accession>H0QY84</accession>
<dbReference type="Proteomes" id="UP000035034">
    <property type="component" value="Unassembled WGS sequence"/>
</dbReference>
<evidence type="ECO:0000256" key="7">
    <source>
        <dbReference type="ARBA" id="ARBA00022989"/>
    </source>
</evidence>
<feature type="domain" description="FtsK" evidence="11">
    <location>
        <begin position="486"/>
        <end position="686"/>
    </location>
</feature>
<dbReference type="InterPro" id="IPR003593">
    <property type="entry name" value="AAA+_ATPase"/>
</dbReference>
<evidence type="ECO:0000256" key="2">
    <source>
        <dbReference type="ARBA" id="ARBA00022475"/>
    </source>
</evidence>
<protein>
    <submittedName>
        <fullName evidence="12">FtsK/SpoIIIE family protein</fullName>
    </submittedName>
</protein>
<dbReference type="NCBIfam" id="TIGR03924">
    <property type="entry name" value="T7SS_EccC_a"/>
    <property type="match status" value="1"/>
</dbReference>
<evidence type="ECO:0000256" key="3">
    <source>
        <dbReference type="ARBA" id="ARBA00022692"/>
    </source>
</evidence>
<feature type="transmembrane region" description="Helical" evidence="10">
    <location>
        <begin position="67"/>
        <end position="88"/>
    </location>
</feature>
<comment type="subcellular location">
    <subcellularLocation>
        <location evidence="1">Cell membrane</location>
        <topology evidence="1">Multi-pass membrane protein</topology>
    </subcellularLocation>
</comment>
<evidence type="ECO:0000313" key="12">
    <source>
        <dbReference type="EMBL" id="GAB17785.1"/>
    </source>
</evidence>
<dbReference type="InterPro" id="IPR027417">
    <property type="entry name" value="P-loop_NTPase"/>
</dbReference>
<dbReference type="InterPro" id="IPR023837">
    <property type="entry name" value="EccCb-like_Actinobacteria"/>
</dbReference>
<dbReference type="PANTHER" id="PTHR22683">
    <property type="entry name" value="SPORULATION PROTEIN RELATED"/>
    <property type="match status" value="1"/>
</dbReference>
<evidence type="ECO:0000256" key="9">
    <source>
        <dbReference type="PROSITE-ProRule" id="PRU00289"/>
    </source>
</evidence>
<dbReference type="NCBIfam" id="TIGR03925">
    <property type="entry name" value="T7SS_EccC_b"/>
    <property type="match status" value="1"/>
</dbReference>
<keyword evidence="6 9" id="KW-0067">ATP-binding</keyword>
<keyword evidence="3 10" id="KW-0812">Transmembrane</keyword>
<keyword evidence="4" id="KW-0677">Repeat</keyword>
<keyword evidence="2" id="KW-1003">Cell membrane</keyword>
<dbReference type="GO" id="GO:0003677">
    <property type="term" value="F:DNA binding"/>
    <property type="evidence" value="ECO:0007669"/>
    <property type="project" value="InterPro"/>
</dbReference>
<comment type="caution">
    <text evidence="12">The sequence shown here is derived from an EMBL/GenBank/DDBJ whole genome shotgun (WGS) entry which is preliminary data.</text>
</comment>
<feature type="binding site" evidence="9">
    <location>
        <begin position="1147"/>
        <end position="1154"/>
    </location>
    <ligand>
        <name>ATP</name>
        <dbReference type="ChEBI" id="CHEBI:30616"/>
    </ligand>
</feature>
<keyword evidence="8 10" id="KW-0472">Membrane</keyword>
<evidence type="ECO:0000256" key="8">
    <source>
        <dbReference type="ARBA" id="ARBA00023136"/>
    </source>
</evidence>
<reference evidence="12 13" key="1">
    <citation type="submission" date="2011-12" db="EMBL/GenBank/DDBJ databases">
        <title>Whole genome shotgun sequence of Gordonia effusa NBRC 100432.</title>
        <authorList>
            <person name="Yoshida I."/>
            <person name="Takarada H."/>
            <person name="Hosoyama A."/>
            <person name="Tsuchikane K."/>
            <person name="Katsumata H."/>
            <person name="Yamazaki S."/>
            <person name="Fujita N."/>
        </authorList>
    </citation>
    <scope>NUCLEOTIDE SEQUENCE [LARGE SCALE GENOMIC DNA]</scope>
    <source>
        <strain evidence="12 13">NBRC 100432</strain>
    </source>
</reference>
<dbReference type="EMBL" id="BAEH01000039">
    <property type="protein sequence ID" value="GAB17785.1"/>
    <property type="molecule type" value="Genomic_DNA"/>
</dbReference>
<evidence type="ECO:0000256" key="1">
    <source>
        <dbReference type="ARBA" id="ARBA00004651"/>
    </source>
</evidence>
<gene>
    <name evidence="12" type="ORF">GOEFS_039_00190</name>
</gene>
<name>H0QY84_9ACTN</name>
<evidence type="ECO:0000256" key="4">
    <source>
        <dbReference type="ARBA" id="ARBA00022737"/>
    </source>
</evidence>
<dbReference type="InterPro" id="IPR050206">
    <property type="entry name" value="FtsK/SpoIIIE/SftA"/>
</dbReference>
<dbReference type="InterPro" id="IPR002543">
    <property type="entry name" value="FtsK_dom"/>
</dbReference>
<evidence type="ECO:0000256" key="10">
    <source>
        <dbReference type="SAM" id="Phobius"/>
    </source>
</evidence>
<dbReference type="GO" id="GO:0005886">
    <property type="term" value="C:plasma membrane"/>
    <property type="evidence" value="ECO:0007669"/>
    <property type="project" value="UniProtKB-SubCell"/>
</dbReference>
<feature type="binding site" evidence="9">
    <location>
        <begin position="509"/>
        <end position="516"/>
    </location>
    <ligand>
        <name>ATP</name>
        <dbReference type="ChEBI" id="CHEBI:30616"/>
    </ligand>
</feature>
<dbReference type="SMART" id="SM00382">
    <property type="entry name" value="AAA"/>
    <property type="match status" value="3"/>
</dbReference>
<evidence type="ECO:0000313" key="13">
    <source>
        <dbReference type="Proteomes" id="UP000035034"/>
    </source>
</evidence>
<evidence type="ECO:0000259" key="11">
    <source>
        <dbReference type="PROSITE" id="PS50901"/>
    </source>
</evidence>
<dbReference type="GO" id="GO:0005524">
    <property type="term" value="F:ATP binding"/>
    <property type="evidence" value="ECO:0007669"/>
    <property type="project" value="UniProtKB-UniRule"/>
</dbReference>
<feature type="binding site" evidence="9">
    <location>
        <begin position="866"/>
        <end position="873"/>
    </location>
    <ligand>
        <name>ATP</name>
        <dbReference type="ChEBI" id="CHEBI:30616"/>
    </ligand>
</feature>
<dbReference type="Pfam" id="PF01580">
    <property type="entry name" value="FtsK_SpoIIIE"/>
    <property type="match status" value="2"/>
</dbReference>